<reference evidence="2" key="1">
    <citation type="journal article" date="2020" name="Stud. Mycol.">
        <title>101 Dothideomycetes genomes: a test case for predicting lifestyles and emergence of pathogens.</title>
        <authorList>
            <person name="Haridas S."/>
            <person name="Albert R."/>
            <person name="Binder M."/>
            <person name="Bloem J."/>
            <person name="Labutti K."/>
            <person name="Salamov A."/>
            <person name="Andreopoulos B."/>
            <person name="Baker S."/>
            <person name="Barry K."/>
            <person name="Bills G."/>
            <person name="Bluhm B."/>
            <person name="Cannon C."/>
            <person name="Castanera R."/>
            <person name="Culley D."/>
            <person name="Daum C."/>
            <person name="Ezra D."/>
            <person name="Gonzalez J."/>
            <person name="Henrissat B."/>
            <person name="Kuo A."/>
            <person name="Liang C."/>
            <person name="Lipzen A."/>
            <person name="Lutzoni F."/>
            <person name="Magnuson J."/>
            <person name="Mondo S."/>
            <person name="Nolan M."/>
            <person name="Ohm R."/>
            <person name="Pangilinan J."/>
            <person name="Park H.-J."/>
            <person name="Ramirez L."/>
            <person name="Alfaro M."/>
            <person name="Sun H."/>
            <person name="Tritt A."/>
            <person name="Yoshinaga Y."/>
            <person name="Zwiers L.-H."/>
            <person name="Turgeon B."/>
            <person name="Goodwin S."/>
            <person name="Spatafora J."/>
            <person name="Crous P."/>
            <person name="Grigoriev I."/>
        </authorList>
    </citation>
    <scope>NUCLEOTIDE SEQUENCE</scope>
    <source>
        <strain evidence="2">CBS 269.34</strain>
    </source>
</reference>
<evidence type="ECO:0000256" key="1">
    <source>
        <dbReference type="SAM" id="SignalP"/>
    </source>
</evidence>
<dbReference type="Proteomes" id="UP000799750">
    <property type="component" value="Unassembled WGS sequence"/>
</dbReference>
<accession>A0A6A6QG41</accession>
<keyword evidence="3" id="KW-1185">Reference proteome</keyword>
<feature type="signal peptide" evidence="1">
    <location>
        <begin position="1"/>
        <end position="33"/>
    </location>
</feature>
<dbReference type="AlphaFoldDB" id="A0A6A6QG41"/>
<protein>
    <submittedName>
        <fullName evidence="2">Uncharacterized protein</fullName>
    </submittedName>
</protein>
<keyword evidence="1" id="KW-0732">Signal</keyword>
<evidence type="ECO:0000313" key="2">
    <source>
        <dbReference type="EMBL" id="KAF2490593.1"/>
    </source>
</evidence>
<organism evidence="2 3">
    <name type="scientific">Lophium mytilinum</name>
    <dbReference type="NCBI Taxonomy" id="390894"/>
    <lineage>
        <taxon>Eukaryota</taxon>
        <taxon>Fungi</taxon>
        <taxon>Dikarya</taxon>
        <taxon>Ascomycota</taxon>
        <taxon>Pezizomycotina</taxon>
        <taxon>Dothideomycetes</taxon>
        <taxon>Pleosporomycetidae</taxon>
        <taxon>Mytilinidiales</taxon>
        <taxon>Mytilinidiaceae</taxon>
        <taxon>Lophium</taxon>
    </lineage>
</organism>
<gene>
    <name evidence="2" type="ORF">BU16DRAFT_543901</name>
</gene>
<sequence length="102" mass="11404">MAHQSRREGFRPMTFLATTFLIHLFLVVPITLAADCYGDHSGPHPLVEYTWEIRQSVCGDGICNDQFDSLGARTACIMYMPIGSSQMLTLQVSDTTGQYANW</sequence>
<dbReference type="OrthoDB" id="10349186at2759"/>
<evidence type="ECO:0000313" key="3">
    <source>
        <dbReference type="Proteomes" id="UP000799750"/>
    </source>
</evidence>
<dbReference type="EMBL" id="MU004197">
    <property type="protein sequence ID" value="KAF2490593.1"/>
    <property type="molecule type" value="Genomic_DNA"/>
</dbReference>
<proteinExistence type="predicted"/>
<feature type="chain" id="PRO_5025670262" evidence="1">
    <location>
        <begin position="34"/>
        <end position="102"/>
    </location>
</feature>
<name>A0A6A6QG41_9PEZI</name>